<gene>
    <name evidence="4" type="ORF">FRX31_030030</name>
</gene>
<evidence type="ECO:0000259" key="3">
    <source>
        <dbReference type="PROSITE" id="PS51767"/>
    </source>
</evidence>
<name>A0A7J6V5M4_THATH</name>
<dbReference type="PROSITE" id="PS51767">
    <property type="entry name" value="PEPTIDASE_A1"/>
    <property type="match status" value="1"/>
</dbReference>
<dbReference type="GO" id="GO:0005576">
    <property type="term" value="C:extracellular region"/>
    <property type="evidence" value="ECO:0007669"/>
    <property type="project" value="TreeGrafter"/>
</dbReference>
<sequence length="156" mass="18167">MLDCIGMNVNRINIGLPKGAFKGYDSISRFIIDTVAPFTTLVPNAYIHLTNVLIDYFKQFRVWRLLTTDDSPFQSLCYQSWHFYLFPDITFQFQDANCFTLKPEAAFYIEEDRFCLAMSSSQETELSILGAHSQRNHVIIHDIEKRQLSFYPKDCS</sequence>
<dbReference type="Proteomes" id="UP000554482">
    <property type="component" value="Unassembled WGS sequence"/>
</dbReference>
<feature type="domain" description="Peptidase A1" evidence="3">
    <location>
        <begin position="1"/>
        <end position="151"/>
    </location>
</feature>
<dbReference type="PANTHER" id="PTHR47967:SF128">
    <property type="entry name" value="ASPARTIC PROTEINASE CDR1-LIKE"/>
    <property type="match status" value="1"/>
</dbReference>
<dbReference type="EMBL" id="JABWDY010037514">
    <property type="protein sequence ID" value="KAF5180384.1"/>
    <property type="molecule type" value="Genomic_DNA"/>
</dbReference>
<dbReference type="InterPro" id="IPR032799">
    <property type="entry name" value="TAXi_C"/>
</dbReference>
<dbReference type="Pfam" id="PF14541">
    <property type="entry name" value="TAXi_C"/>
    <property type="match status" value="1"/>
</dbReference>
<dbReference type="AlphaFoldDB" id="A0A7J6V5M4"/>
<comment type="caution">
    <text evidence="4">The sequence shown here is derived from an EMBL/GenBank/DDBJ whole genome shotgun (WGS) entry which is preliminary data.</text>
</comment>
<dbReference type="InterPro" id="IPR021109">
    <property type="entry name" value="Peptidase_aspartic_dom_sf"/>
</dbReference>
<dbReference type="PANTHER" id="PTHR47967">
    <property type="entry name" value="OS07G0603500 PROTEIN-RELATED"/>
    <property type="match status" value="1"/>
</dbReference>
<dbReference type="SUPFAM" id="SSF50630">
    <property type="entry name" value="Acid proteases"/>
    <property type="match status" value="1"/>
</dbReference>
<evidence type="ECO:0000256" key="1">
    <source>
        <dbReference type="ARBA" id="ARBA00022670"/>
    </source>
</evidence>
<keyword evidence="1" id="KW-0645">Protease</keyword>
<dbReference type="InterPro" id="IPR033121">
    <property type="entry name" value="PEPTIDASE_A1"/>
</dbReference>
<dbReference type="OrthoDB" id="1072226at2759"/>
<keyword evidence="2" id="KW-0378">Hydrolase</keyword>
<dbReference type="GO" id="GO:0006508">
    <property type="term" value="P:proteolysis"/>
    <property type="evidence" value="ECO:0007669"/>
    <property type="project" value="UniProtKB-KW"/>
</dbReference>
<proteinExistence type="predicted"/>
<organism evidence="4 5">
    <name type="scientific">Thalictrum thalictroides</name>
    <name type="common">Rue-anemone</name>
    <name type="synonym">Anemone thalictroides</name>
    <dbReference type="NCBI Taxonomy" id="46969"/>
    <lineage>
        <taxon>Eukaryota</taxon>
        <taxon>Viridiplantae</taxon>
        <taxon>Streptophyta</taxon>
        <taxon>Embryophyta</taxon>
        <taxon>Tracheophyta</taxon>
        <taxon>Spermatophyta</taxon>
        <taxon>Magnoliopsida</taxon>
        <taxon>Ranunculales</taxon>
        <taxon>Ranunculaceae</taxon>
        <taxon>Thalictroideae</taxon>
        <taxon>Thalictrum</taxon>
    </lineage>
</organism>
<evidence type="ECO:0000313" key="5">
    <source>
        <dbReference type="Proteomes" id="UP000554482"/>
    </source>
</evidence>
<accession>A0A7J6V5M4</accession>
<protein>
    <recommendedName>
        <fullName evidence="3">Peptidase A1 domain-containing protein</fullName>
    </recommendedName>
</protein>
<dbReference type="Gene3D" id="2.40.70.10">
    <property type="entry name" value="Acid Proteases"/>
    <property type="match status" value="1"/>
</dbReference>
<dbReference type="GO" id="GO:0008233">
    <property type="term" value="F:peptidase activity"/>
    <property type="evidence" value="ECO:0007669"/>
    <property type="project" value="UniProtKB-KW"/>
</dbReference>
<dbReference type="InterPro" id="IPR051708">
    <property type="entry name" value="Plant_Aspart_Prot_A1"/>
</dbReference>
<evidence type="ECO:0000256" key="2">
    <source>
        <dbReference type="ARBA" id="ARBA00022801"/>
    </source>
</evidence>
<reference evidence="4 5" key="1">
    <citation type="submission" date="2020-06" db="EMBL/GenBank/DDBJ databases">
        <title>Transcriptomic and genomic resources for Thalictrum thalictroides and T. hernandezii: Facilitating candidate gene discovery in an emerging model plant lineage.</title>
        <authorList>
            <person name="Arias T."/>
            <person name="Riano-Pachon D.M."/>
            <person name="Di Stilio V.S."/>
        </authorList>
    </citation>
    <scope>NUCLEOTIDE SEQUENCE [LARGE SCALE GENOMIC DNA]</scope>
    <source>
        <strain evidence="5">cv. WT478/WT964</strain>
        <tissue evidence="4">Leaves</tissue>
    </source>
</reference>
<keyword evidence="5" id="KW-1185">Reference proteome</keyword>
<evidence type="ECO:0000313" key="4">
    <source>
        <dbReference type="EMBL" id="KAF5180384.1"/>
    </source>
</evidence>